<dbReference type="GO" id="GO:0010020">
    <property type="term" value="P:chloroplast fission"/>
    <property type="evidence" value="ECO:0007669"/>
    <property type="project" value="InterPro"/>
</dbReference>
<dbReference type="OrthoDB" id="1613918at2759"/>
<evidence type="ECO:0000313" key="2">
    <source>
        <dbReference type="Proteomes" id="UP000243459"/>
    </source>
</evidence>
<evidence type="ECO:0008006" key="3">
    <source>
        <dbReference type="Google" id="ProtNLM"/>
    </source>
</evidence>
<accession>A0A5P1EQX2</accession>
<protein>
    <recommendedName>
        <fullName evidence="3">Plastid division protein PDV1</fullName>
    </recommendedName>
</protein>
<organism evidence="1 2">
    <name type="scientific">Asparagus officinalis</name>
    <name type="common">Garden asparagus</name>
    <dbReference type="NCBI Taxonomy" id="4686"/>
    <lineage>
        <taxon>Eukaryota</taxon>
        <taxon>Viridiplantae</taxon>
        <taxon>Streptophyta</taxon>
        <taxon>Embryophyta</taxon>
        <taxon>Tracheophyta</taxon>
        <taxon>Spermatophyta</taxon>
        <taxon>Magnoliopsida</taxon>
        <taxon>Liliopsida</taxon>
        <taxon>Asparagales</taxon>
        <taxon>Asparagaceae</taxon>
        <taxon>Asparagoideae</taxon>
        <taxon>Asparagus</taxon>
    </lineage>
</organism>
<proteinExistence type="predicted"/>
<name>A0A5P1EQX2_ASPOF</name>
<dbReference type="PANTHER" id="PTHR33600">
    <property type="entry name" value="PLASTID DIVISION PROTEIN PDV2"/>
    <property type="match status" value="1"/>
</dbReference>
<reference evidence="2" key="1">
    <citation type="journal article" date="2017" name="Nat. Commun.">
        <title>The asparagus genome sheds light on the origin and evolution of a young Y chromosome.</title>
        <authorList>
            <person name="Harkess A."/>
            <person name="Zhou J."/>
            <person name="Xu C."/>
            <person name="Bowers J.E."/>
            <person name="Van der Hulst R."/>
            <person name="Ayyampalayam S."/>
            <person name="Mercati F."/>
            <person name="Riccardi P."/>
            <person name="McKain M.R."/>
            <person name="Kakrana A."/>
            <person name="Tang H."/>
            <person name="Ray J."/>
            <person name="Groenendijk J."/>
            <person name="Arikit S."/>
            <person name="Mathioni S.M."/>
            <person name="Nakano M."/>
            <person name="Shan H."/>
            <person name="Telgmann-Rauber A."/>
            <person name="Kanno A."/>
            <person name="Yue Z."/>
            <person name="Chen H."/>
            <person name="Li W."/>
            <person name="Chen Y."/>
            <person name="Xu X."/>
            <person name="Zhang Y."/>
            <person name="Luo S."/>
            <person name="Chen H."/>
            <person name="Gao J."/>
            <person name="Mao Z."/>
            <person name="Pires J.C."/>
            <person name="Luo M."/>
            <person name="Kudrna D."/>
            <person name="Wing R.A."/>
            <person name="Meyers B.C."/>
            <person name="Yi K."/>
            <person name="Kong H."/>
            <person name="Lavrijsen P."/>
            <person name="Sunseri F."/>
            <person name="Falavigna A."/>
            <person name="Ye Y."/>
            <person name="Leebens-Mack J.H."/>
            <person name="Chen G."/>
        </authorList>
    </citation>
    <scope>NUCLEOTIDE SEQUENCE [LARGE SCALE GENOMIC DNA]</scope>
    <source>
        <strain evidence="2">cv. DH0086</strain>
    </source>
</reference>
<sequence length="266" mass="29868">MRWEMEMYEIESVMETIWDLHDKISDAIHSISRSHFLDSIKTLTKKRRNQFDSMGGGGGGGDGDEKGGFVFMKDFRVDDDAAMAEARSLNAIRTALESLEDQLEFFHTVQSQQRAERDAALARLEQSRIILAMRLADHQGKKCKVIEEALAFVGDVRDASRFVSPENLFDMPRDQAGENLEEQKGEKLSTLMRMLVSSLSLAKDSLKMEKIGGVLGNAALFAVSMLAFLQLHQVALRAPRIGDQQRIEQRDGSAQTRHFDVFSARG</sequence>
<evidence type="ECO:0000313" key="1">
    <source>
        <dbReference type="EMBL" id="ONK66420.1"/>
    </source>
</evidence>
<dbReference type="EMBL" id="CM007386">
    <property type="protein sequence ID" value="ONK66420.1"/>
    <property type="molecule type" value="Genomic_DNA"/>
</dbReference>
<dbReference type="InterPro" id="IPR038939">
    <property type="entry name" value="PDV1/PDV2"/>
</dbReference>
<dbReference type="PANTHER" id="PTHR33600:SF4">
    <property type="entry name" value="PLASTID DIVISION PROTEIN PDV1"/>
    <property type="match status" value="1"/>
</dbReference>
<dbReference type="Proteomes" id="UP000243459">
    <property type="component" value="Chromosome 6"/>
</dbReference>
<dbReference type="OMA" id="KFDHMGG"/>
<dbReference type="Gramene" id="ONK66420">
    <property type="protein sequence ID" value="ONK66420"/>
    <property type="gene ID" value="A4U43_C06F7780"/>
</dbReference>
<keyword evidence="2" id="KW-1185">Reference proteome</keyword>
<gene>
    <name evidence="1" type="ORF">A4U43_C06F7780</name>
</gene>
<dbReference type="AlphaFoldDB" id="A0A5P1EQX2"/>